<evidence type="ECO:0000256" key="2">
    <source>
        <dbReference type="ARBA" id="ARBA00022737"/>
    </source>
</evidence>
<keyword evidence="5" id="KW-1185">Reference proteome</keyword>
<dbReference type="Gene3D" id="2.130.10.10">
    <property type="entry name" value="YVTN repeat-like/Quinoprotein amine dehydrogenase"/>
    <property type="match status" value="2"/>
</dbReference>
<gene>
    <name evidence="4" type="ORF">IE81DRAFT_300975</name>
</gene>
<accession>A0A316W0C2</accession>
<evidence type="ECO:0000256" key="3">
    <source>
        <dbReference type="PROSITE-ProRule" id="PRU00221"/>
    </source>
</evidence>
<keyword evidence="1 3" id="KW-0853">WD repeat</keyword>
<feature type="repeat" description="WD" evidence="3">
    <location>
        <begin position="53"/>
        <end position="94"/>
    </location>
</feature>
<feature type="repeat" description="WD" evidence="3">
    <location>
        <begin position="199"/>
        <end position="240"/>
    </location>
</feature>
<dbReference type="InParanoid" id="A0A316W0C2"/>
<dbReference type="EMBL" id="KZ819372">
    <property type="protein sequence ID" value="PWN43182.1"/>
    <property type="molecule type" value="Genomic_DNA"/>
</dbReference>
<dbReference type="PROSITE" id="PS50082">
    <property type="entry name" value="WD_REPEATS_2"/>
    <property type="match status" value="5"/>
</dbReference>
<dbReference type="FunCoup" id="A0A316W0C2">
    <property type="interactions" value="231"/>
</dbReference>
<dbReference type="Pfam" id="PF00400">
    <property type="entry name" value="WD40"/>
    <property type="match status" value="5"/>
</dbReference>
<evidence type="ECO:0000313" key="5">
    <source>
        <dbReference type="Proteomes" id="UP000245783"/>
    </source>
</evidence>
<dbReference type="GO" id="GO:0030042">
    <property type="term" value="P:actin filament depolymerization"/>
    <property type="evidence" value="ECO:0007669"/>
    <property type="project" value="TreeGrafter"/>
</dbReference>
<name>A0A316W0C2_9BASI</name>
<dbReference type="GeneID" id="37034095"/>
<dbReference type="AlphaFoldDB" id="A0A316W0C2"/>
<feature type="repeat" description="WD" evidence="3">
    <location>
        <begin position="250"/>
        <end position="291"/>
    </location>
</feature>
<dbReference type="PROSITE" id="PS50294">
    <property type="entry name" value="WD_REPEATS_REGION"/>
    <property type="match status" value="3"/>
</dbReference>
<dbReference type="GO" id="GO:0051015">
    <property type="term" value="F:actin filament binding"/>
    <property type="evidence" value="ECO:0007669"/>
    <property type="project" value="TreeGrafter"/>
</dbReference>
<dbReference type="STRING" id="1522189.A0A316W0C2"/>
<dbReference type="SUPFAM" id="SSF50978">
    <property type="entry name" value="WD40 repeat-like"/>
    <property type="match status" value="2"/>
</dbReference>
<dbReference type="InterPro" id="IPR015943">
    <property type="entry name" value="WD40/YVTN_repeat-like_dom_sf"/>
</dbReference>
<feature type="repeat" description="WD" evidence="3">
    <location>
        <begin position="502"/>
        <end position="543"/>
    </location>
</feature>
<dbReference type="OrthoDB" id="2306at2759"/>
<sequence>MATVQHIYPPNPTTTRASSTPIAWDAVGKRLVYPCGRLVVLRDLISPTKSKLYGQHTTNVTVARVSPNGYYCASADAAGNVRVWDLAGEEMILKLEKKALSGPIRDLAWDGESKRIAAVGEGKESCFLRLVSHFHPLTHSFGAFFLADSGSSCGEVTGHSKALNSVAIKPQRPFKAVLAGDDNAVVFYAGVPFKYNSTQSVHTRFVQSVSYAPTGTFYVSAGSDGKLQLYDGTSGEPTAALTDSAANAAGQAHAGTIFATSVSADGSLVASAGADAIVKVWDAATQKLKHAFDLKNASGGGANDQLVGVTFADKGEAVALALGGALHVLRYDESPSSAPKTLHAPTRAIGTGAFAVVDGELLSGSFDGRIVSTSLDGRVKQIQATGAAVTGIAAATPSLAWVIGMDDTVRRYSNAAFDSTAVGTSGQARSLAGSSSVAVVATSNGVDILNGSPVQRHQQKLDFDATAVGLYSDGQVVAIGGEDGKVRLGSVANGAFKQTALLENGRRGVTALAFSPDGSLLAAGEAGGRIMVYDVKDAKLKLNQWTNHTARISAIAFSQDGKRAVSSSLDTNVIVWSVDNPFKHVAIKNAHAGGANGAVWLDASTVASAGADGSIRSFKIPPAQS</sequence>
<organism evidence="4 5">
    <name type="scientific">Ceraceosorus guamensis</name>
    <dbReference type="NCBI Taxonomy" id="1522189"/>
    <lineage>
        <taxon>Eukaryota</taxon>
        <taxon>Fungi</taxon>
        <taxon>Dikarya</taxon>
        <taxon>Basidiomycota</taxon>
        <taxon>Ustilaginomycotina</taxon>
        <taxon>Exobasidiomycetes</taxon>
        <taxon>Ceraceosorales</taxon>
        <taxon>Ceraceosoraceae</taxon>
        <taxon>Ceraceosorus</taxon>
    </lineage>
</organism>
<dbReference type="SMART" id="SM00320">
    <property type="entry name" value="WD40"/>
    <property type="match status" value="10"/>
</dbReference>
<dbReference type="PANTHER" id="PTHR19856:SF0">
    <property type="entry name" value="WD REPEAT-CONTAINING PROTEIN 1"/>
    <property type="match status" value="1"/>
</dbReference>
<keyword evidence="2" id="KW-0677">Repeat</keyword>
<dbReference type="PANTHER" id="PTHR19856">
    <property type="entry name" value="WD-REPEATCONTAINING PROTEIN WDR1"/>
    <property type="match status" value="1"/>
</dbReference>
<dbReference type="InterPro" id="IPR036322">
    <property type="entry name" value="WD40_repeat_dom_sf"/>
</dbReference>
<evidence type="ECO:0000313" key="4">
    <source>
        <dbReference type="EMBL" id="PWN43182.1"/>
    </source>
</evidence>
<reference evidence="4 5" key="1">
    <citation type="journal article" date="2018" name="Mol. Biol. Evol.">
        <title>Broad Genomic Sampling Reveals a Smut Pathogenic Ancestry of the Fungal Clade Ustilaginomycotina.</title>
        <authorList>
            <person name="Kijpornyongpan T."/>
            <person name="Mondo S.J."/>
            <person name="Barry K."/>
            <person name="Sandor L."/>
            <person name="Lee J."/>
            <person name="Lipzen A."/>
            <person name="Pangilinan J."/>
            <person name="LaButti K."/>
            <person name="Hainaut M."/>
            <person name="Henrissat B."/>
            <person name="Grigoriev I.V."/>
            <person name="Spatafora J.W."/>
            <person name="Aime M.C."/>
        </authorList>
    </citation>
    <scope>NUCLEOTIDE SEQUENCE [LARGE SCALE GENOMIC DNA]</scope>
    <source>
        <strain evidence="4 5">MCA 4658</strain>
    </source>
</reference>
<protein>
    <submittedName>
        <fullName evidence="4">WD40 repeat-like protein</fullName>
    </submittedName>
</protein>
<evidence type="ECO:0000256" key="1">
    <source>
        <dbReference type="ARBA" id="ARBA00022574"/>
    </source>
</evidence>
<dbReference type="Proteomes" id="UP000245783">
    <property type="component" value="Unassembled WGS sequence"/>
</dbReference>
<proteinExistence type="predicted"/>
<dbReference type="FunFam" id="2.130.10.10:FF:000167">
    <property type="entry name" value="Actin-interacting protein 1"/>
    <property type="match status" value="1"/>
</dbReference>
<feature type="repeat" description="WD" evidence="3">
    <location>
        <begin position="545"/>
        <end position="580"/>
    </location>
</feature>
<dbReference type="GO" id="GO:0030864">
    <property type="term" value="C:cortical actin cytoskeleton"/>
    <property type="evidence" value="ECO:0007669"/>
    <property type="project" value="TreeGrafter"/>
</dbReference>
<dbReference type="RefSeq" id="XP_025370342.1">
    <property type="nucleotide sequence ID" value="XM_025512225.1"/>
</dbReference>
<dbReference type="InterPro" id="IPR001680">
    <property type="entry name" value="WD40_rpt"/>
</dbReference>